<dbReference type="AlphaFoldDB" id="A0A4D6XHL7"/>
<dbReference type="Pfam" id="PF13462">
    <property type="entry name" value="Thioredoxin_4"/>
    <property type="match status" value="1"/>
</dbReference>
<dbReference type="EMBL" id="CP039371">
    <property type="protein sequence ID" value="QCI15563.1"/>
    <property type="molecule type" value="Genomic_DNA"/>
</dbReference>
<gene>
    <name evidence="2" type="ORF">E6B08_23770</name>
</gene>
<dbReference type="Gene3D" id="3.40.30.10">
    <property type="entry name" value="Glutaredoxin"/>
    <property type="match status" value="1"/>
</dbReference>
<reference evidence="3" key="1">
    <citation type="submission" date="2019-04" db="EMBL/GenBank/DDBJ databases">
        <title>Genome sequence of Pseudomonas putida 1290, an auxin catabolizing strain.</title>
        <authorList>
            <person name="Laird T.S."/>
            <person name="Leveau J.H.J."/>
        </authorList>
    </citation>
    <scope>NUCLEOTIDE SEQUENCE [LARGE SCALE GENOMIC DNA]</scope>
    <source>
        <strain evidence="3">1290</strain>
    </source>
</reference>
<dbReference type="SUPFAM" id="SSF52833">
    <property type="entry name" value="Thioredoxin-like"/>
    <property type="match status" value="1"/>
</dbReference>
<dbReference type="OrthoDB" id="9780340at2"/>
<protein>
    <submittedName>
        <fullName evidence="2">Disulfide bond formation protein DsbA</fullName>
    </submittedName>
</protein>
<organism evidence="2 3">
    <name type="scientific">Pseudomonas putida</name>
    <name type="common">Arthrobacter siderocapsulatus</name>
    <dbReference type="NCBI Taxonomy" id="303"/>
    <lineage>
        <taxon>Bacteria</taxon>
        <taxon>Pseudomonadati</taxon>
        <taxon>Pseudomonadota</taxon>
        <taxon>Gammaproteobacteria</taxon>
        <taxon>Pseudomonadales</taxon>
        <taxon>Pseudomonadaceae</taxon>
        <taxon>Pseudomonas</taxon>
    </lineage>
</organism>
<evidence type="ECO:0000313" key="2">
    <source>
        <dbReference type="EMBL" id="QCI15563.1"/>
    </source>
</evidence>
<sequence length="210" mass="23004">MPKRRLNLTLFVFMVIAGLGAWWQLATNSNARSPDQTWYFGQSDARWVITEYADLECPYCRAYTPQLKRWVSDQENVKLAWHHFPLETHGAAALSEARVVQCAGSIGGASAFWQAIDQVFLRTRSNGQGLTDQLELPDISAEDLSHCAKTNPDVHAAVDRQLALARSRGIAATPTIEVADSLTGLSIRLEGPVEGDTLLSVIDALAAQAI</sequence>
<name>A0A4D6XHL7_PSEPU</name>
<dbReference type="Proteomes" id="UP000298551">
    <property type="component" value="Chromosome"/>
</dbReference>
<dbReference type="PANTHER" id="PTHR35272:SF3">
    <property type="entry name" value="THIOL:DISULFIDE INTERCHANGE PROTEIN DSBC"/>
    <property type="match status" value="1"/>
</dbReference>
<proteinExistence type="predicted"/>
<dbReference type="InterPro" id="IPR036249">
    <property type="entry name" value="Thioredoxin-like_sf"/>
</dbReference>
<feature type="domain" description="Thioredoxin-like fold" evidence="1">
    <location>
        <begin position="37"/>
        <end position="183"/>
    </location>
</feature>
<dbReference type="PANTHER" id="PTHR35272">
    <property type="entry name" value="THIOL:DISULFIDE INTERCHANGE PROTEIN DSBC-RELATED"/>
    <property type="match status" value="1"/>
</dbReference>
<dbReference type="CDD" id="cd02972">
    <property type="entry name" value="DsbA_family"/>
    <property type="match status" value="1"/>
</dbReference>
<dbReference type="InterPro" id="IPR051470">
    <property type="entry name" value="Thiol:disulfide_interchange"/>
</dbReference>
<evidence type="ECO:0000313" key="3">
    <source>
        <dbReference type="Proteomes" id="UP000298551"/>
    </source>
</evidence>
<dbReference type="InterPro" id="IPR012336">
    <property type="entry name" value="Thioredoxin-like_fold"/>
</dbReference>
<evidence type="ECO:0000259" key="1">
    <source>
        <dbReference type="Pfam" id="PF13462"/>
    </source>
</evidence>
<accession>A0A4D6XHL7</accession>